<evidence type="ECO:0000313" key="2">
    <source>
        <dbReference type="Proteomes" id="UP000828048"/>
    </source>
</evidence>
<accession>A0ACB7Z0L1</accession>
<gene>
    <name evidence="1" type="ORF">Vadar_026421</name>
</gene>
<dbReference type="Proteomes" id="UP000828048">
    <property type="component" value="Chromosome 3"/>
</dbReference>
<keyword evidence="2" id="KW-1185">Reference proteome</keyword>
<proteinExistence type="predicted"/>
<organism evidence="1 2">
    <name type="scientific">Vaccinium darrowii</name>
    <dbReference type="NCBI Taxonomy" id="229202"/>
    <lineage>
        <taxon>Eukaryota</taxon>
        <taxon>Viridiplantae</taxon>
        <taxon>Streptophyta</taxon>
        <taxon>Embryophyta</taxon>
        <taxon>Tracheophyta</taxon>
        <taxon>Spermatophyta</taxon>
        <taxon>Magnoliopsida</taxon>
        <taxon>eudicotyledons</taxon>
        <taxon>Gunneridae</taxon>
        <taxon>Pentapetalae</taxon>
        <taxon>asterids</taxon>
        <taxon>Ericales</taxon>
        <taxon>Ericaceae</taxon>
        <taxon>Vaccinioideae</taxon>
        <taxon>Vaccinieae</taxon>
        <taxon>Vaccinium</taxon>
    </lineage>
</organism>
<reference evidence="1 2" key="1">
    <citation type="journal article" date="2021" name="Hortic Res">
        <title>High-quality reference genome and annotation aids understanding of berry development for evergreen blueberry (Vaccinium darrowii).</title>
        <authorList>
            <person name="Yu J."/>
            <person name="Hulse-Kemp A.M."/>
            <person name="Babiker E."/>
            <person name="Staton M."/>
        </authorList>
    </citation>
    <scope>NUCLEOTIDE SEQUENCE [LARGE SCALE GENOMIC DNA]</scope>
    <source>
        <strain evidence="2">cv. NJ 8807/NJ 8810</strain>
        <tissue evidence="1">Young leaf</tissue>
    </source>
</reference>
<dbReference type="EMBL" id="CM037153">
    <property type="protein sequence ID" value="KAH7858664.1"/>
    <property type="molecule type" value="Genomic_DNA"/>
</dbReference>
<protein>
    <submittedName>
        <fullName evidence="1">Uncharacterized protein</fullName>
    </submittedName>
</protein>
<evidence type="ECO:0000313" key="1">
    <source>
        <dbReference type="EMBL" id="KAH7858664.1"/>
    </source>
</evidence>
<sequence>MATWPARFVWITSDITNNVDEFDQALSSLVDNLVTRVTNGSSVGKFATGEVSYTASKYIYGLVQCVPGLSSADCSTCIRRAIDYYRDCCFRKSGVNIITPSCIFQYDSTYFFESSAGAAPPPPPPSPPPPPVSLSPPPPSTDVGTNGEDKGRTIQTTLLIVVPVSILSLLTALACAFFLLRKRENVNNSLDSSHLCNLAWIRAAGRLFKVSHQRSMHNVDGRMNPKIADFGTARLFVVDQSKGITRKIAGTRGYMPPEYAQRGVFSVKTDVFSFGVLILEIVSGKKYSGYGGPEDGEHLISYAWKKWRQGKASSLIDETIDGGSNSDKMRCIHIGLLCVQENVAKRPTMGAVVLMFDSFSMSLPSPSKPAFLVESSMEPNTAIGNRFPSVTSSRHSPEHTANLSVNEASITDPYPR</sequence>
<name>A0ACB7Z0L1_9ERIC</name>
<comment type="caution">
    <text evidence="1">The sequence shown here is derived from an EMBL/GenBank/DDBJ whole genome shotgun (WGS) entry which is preliminary data.</text>
</comment>